<evidence type="ECO:0000259" key="4">
    <source>
        <dbReference type="PROSITE" id="PS51774"/>
    </source>
</evidence>
<dbReference type="InterPro" id="IPR051861">
    <property type="entry name" value="NET_actin-binding_domain"/>
</dbReference>
<keyword evidence="6" id="KW-1185">Reference proteome</keyword>
<evidence type="ECO:0000256" key="1">
    <source>
        <dbReference type="ARBA" id="ARBA00023054"/>
    </source>
</evidence>
<dbReference type="Pfam" id="PF07765">
    <property type="entry name" value="KIP1"/>
    <property type="match status" value="1"/>
</dbReference>
<feature type="region of interest" description="Disordered" evidence="3">
    <location>
        <begin position="237"/>
        <end position="274"/>
    </location>
</feature>
<reference evidence="5 6" key="1">
    <citation type="journal article" date="2020" name="Mol. Biol. Evol.">
        <title>Distinct Expression and Methylation Patterns for Genes with Different Fates following a Single Whole-Genome Duplication in Flowering Plants.</title>
        <authorList>
            <person name="Shi T."/>
            <person name="Rahmani R.S."/>
            <person name="Gugger P.F."/>
            <person name="Wang M."/>
            <person name="Li H."/>
            <person name="Zhang Y."/>
            <person name="Li Z."/>
            <person name="Wang Q."/>
            <person name="Van de Peer Y."/>
            <person name="Marchal K."/>
            <person name="Chen J."/>
        </authorList>
    </citation>
    <scope>NUCLEOTIDE SEQUENCE [LARGE SCALE GENOMIC DNA]</scope>
    <source>
        <tissue evidence="5">Leaf</tissue>
    </source>
</reference>
<dbReference type="GO" id="GO:0003779">
    <property type="term" value="F:actin binding"/>
    <property type="evidence" value="ECO:0007669"/>
    <property type="project" value="InterPro"/>
</dbReference>
<name>A0A822YQ35_NELNU</name>
<dbReference type="PANTHER" id="PTHR32258:SF28">
    <property type="entry name" value="PROTEIN NETWORKED 3A-RELATED"/>
    <property type="match status" value="1"/>
</dbReference>
<proteinExistence type="inferred from homology"/>
<organism evidence="5 6">
    <name type="scientific">Nelumbo nucifera</name>
    <name type="common">Sacred lotus</name>
    <dbReference type="NCBI Taxonomy" id="4432"/>
    <lineage>
        <taxon>Eukaryota</taxon>
        <taxon>Viridiplantae</taxon>
        <taxon>Streptophyta</taxon>
        <taxon>Embryophyta</taxon>
        <taxon>Tracheophyta</taxon>
        <taxon>Spermatophyta</taxon>
        <taxon>Magnoliopsida</taxon>
        <taxon>Proteales</taxon>
        <taxon>Nelumbonaceae</taxon>
        <taxon>Nelumbo</taxon>
    </lineage>
</organism>
<dbReference type="AlphaFoldDB" id="A0A822YQ35"/>
<feature type="compositionally biased region" description="Basic and acidic residues" evidence="3">
    <location>
        <begin position="251"/>
        <end position="268"/>
    </location>
</feature>
<keyword evidence="1" id="KW-0175">Coiled coil</keyword>
<sequence length="357" mass="41124">MPYSTSTVRDGWMNCFRKAPELFSLRTIALGFRLSLIALLIEEKIWNRLQKDVSAFLWTLEPGDKERQFKLKSHATSVGSSSVSVSETNRNLDSAVYSGCKDIGKIRVKMLLSMKKTSYSWWFDSHSSQRRSPWLQSTISELDEKILAMLKLIEEDADSFAESAEMYCKKRPELVNMVEGLYRAHRSLAEQFDKLKLESGIRQITPPGCPFNGRYQTCKLRRDGEISYDSYSDAFDFEDSGESEVDDPEQEEKTQAQDDREMREEEVSSRAGDSVSEIMKLREELERLKEENRIQTDQLMEKDEEKREVIRQLSLSVEVMKKESTDLRKTVAKAKGSSKGSLFELGRLKAAFSMKLF</sequence>
<feature type="compositionally biased region" description="Acidic residues" evidence="3">
    <location>
        <begin position="237"/>
        <end position="250"/>
    </location>
</feature>
<gene>
    <name evidence="5" type="ORF">HUJ06_012310</name>
</gene>
<dbReference type="PROSITE" id="PS51774">
    <property type="entry name" value="NAB"/>
    <property type="match status" value="1"/>
</dbReference>
<evidence type="ECO:0000256" key="3">
    <source>
        <dbReference type="SAM" id="MobiDB-lite"/>
    </source>
</evidence>
<comment type="similarity">
    <text evidence="2">Belongs to the NET family.</text>
</comment>
<dbReference type="EMBL" id="DUZY01000003">
    <property type="protein sequence ID" value="DAD33459.1"/>
    <property type="molecule type" value="Genomic_DNA"/>
</dbReference>
<evidence type="ECO:0000313" key="5">
    <source>
        <dbReference type="EMBL" id="DAD33459.1"/>
    </source>
</evidence>
<evidence type="ECO:0000256" key="2">
    <source>
        <dbReference type="ARBA" id="ARBA00038006"/>
    </source>
</evidence>
<accession>A0A822YQ35</accession>
<evidence type="ECO:0000313" key="6">
    <source>
        <dbReference type="Proteomes" id="UP000607653"/>
    </source>
</evidence>
<dbReference type="InterPro" id="IPR011684">
    <property type="entry name" value="NAB"/>
</dbReference>
<protein>
    <recommendedName>
        <fullName evidence="4">NAB domain-containing protein</fullName>
    </recommendedName>
</protein>
<comment type="caution">
    <text evidence="5">The sequence shown here is derived from an EMBL/GenBank/DDBJ whole genome shotgun (WGS) entry which is preliminary data.</text>
</comment>
<dbReference type="Proteomes" id="UP000607653">
    <property type="component" value="Unassembled WGS sequence"/>
</dbReference>
<dbReference type="PANTHER" id="PTHR32258">
    <property type="entry name" value="PROTEIN NETWORKED 4A"/>
    <property type="match status" value="1"/>
</dbReference>
<feature type="domain" description="NAB" evidence="4">
    <location>
        <begin position="119"/>
        <end position="199"/>
    </location>
</feature>